<dbReference type="OMA" id="CKAVESQ"/>
<dbReference type="RefSeq" id="XP_009039384.1">
    <property type="nucleotide sequence ID" value="XM_009041136.1"/>
</dbReference>
<dbReference type="eggNOG" id="KOG0498">
    <property type="taxonomic scope" value="Eukaryota"/>
</dbReference>
<dbReference type="KEGG" id="aaf:AURANDRAFT_15678"/>
<evidence type="ECO:0000313" key="10">
    <source>
        <dbReference type="EMBL" id="EGB05840.1"/>
    </source>
</evidence>
<evidence type="ECO:0000259" key="9">
    <source>
        <dbReference type="PROSITE" id="PS50042"/>
    </source>
</evidence>
<feature type="domain" description="Cyclic nucleotide-binding" evidence="9">
    <location>
        <begin position="59"/>
        <end position="159"/>
    </location>
</feature>
<keyword evidence="6" id="KW-0472">Membrane</keyword>
<evidence type="ECO:0000313" key="11">
    <source>
        <dbReference type="Proteomes" id="UP000002729"/>
    </source>
</evidence>
<evidence type="ECO:0000256" key="3">
    <source>
        <dbReference type="ARBA" id="ARBA00022692"/>
    </source>
</evidence>
<evidence type="ECO:0000256" key="4">
    <source>
        <dbReference type="ARBA" id="ARBA00022989"/>
    </source>
</evidence>
<dbReference type="Proteomes" id="UP000002729">
    <property type="component" value="Unassembled WGS sequence"/>
</dbReference>
<gene>
    <name evidence="10" type="ORF">AURANDRAFT_15678</name>
</gene>
<keyword evidence="4" id="KW-1133">Transmembrane helix</keyword>
<dbReference type="InParanoid" id="F0YG59"/>
<keyword evidence="3" id="KW-0812">Transmembrane</keyword>
<dbReference type="SMART" id="SM00100">
    <property type="entry name" value="cNMP"/>
    <property type="match status" value="1"/>
</dbReference>
<feature type="non-terminal residue" evidence="10">
    <location>
        <position position="180"/>
    </location>
</feature>
<dbReference type="PANTHER" id="PTHR45638:SF11">
    <property type="entry name" value="CYCLIC NUCLEOTIDE-GATED CATION CHANNEL SUBUNIT A"/>
    <property type="match status" value="1"/>
</dbReference>
<dbReference type="PROSITE" id="PS50042">
    <property type="entry name" value="CNMP_BINDING_3"/>
    <property type="match status" value="1"/>
</dbReference>
<keyword evidence="5" id="KW-0406">Ion transport</keyword>
<keyword evidence="11" id="KW-1185">Reference proteome</keyword>
<dbReference type="InterPro" id="IPR000595">
    <property type="entry name" value="cNMP-bd_dom"/>
</dbReference>
<dbReference type="GO" id="GO:0016020">
    <property type="term" value="C:membrane"/>
    <property type="evidence" value="ECO:0007669"/>
    <property type="project" value="UniProtKB-SubCell"/>
</dbReference>
<proteinExistence type="predicted"/>
<evidence type="ECO:0000256" key="5">
    <source>
        <dbReference type="ARBA" id="ARBA00023065"/>
    </source>
</evidence>
<dbReference type="InterPro" id="IPR018488">
    <property type="entry name" value="cNMP-bd_CS"/>
</dbReference>
<organism evidence="11">
    <name type="scientific">Aureococcus anophagefferens</name>
    <name type="common">Harmful bloom alga</name>
    <dbReference type="NCBI Taxonomy" id="44056"/>
    <lineage>
        <taxon>Eukaryota</taxon>
        <taxon>Sar</taxon>
        <taxon>Stramenopiles</taxon>
        <taxon>Ochrophyta</taxon>
        <taxon>Pelagophyceae</taxon>
        <taxon>Pelagomonadales</taxon>
        <taxon>Pelagomonadaceae</taxon>
        <taxon>Aureococcus</taxon>
    </lineage>
</organism>
<dbReference type="InterPro" id="IPR018490">
    <property type="entry name" value="cNMP-bd_dom_sf"/>
</dbReference>
<dbReference type="GO" id="GO:0005221">
    <property type="term" value="F:intracellularly cyclic nucleotide-activated monoatomic cation channel activity"/>
    <property type="evidence" value="ECO:0007669"/>
    <property type="project" value="InterPro"/>
</dbReference>
<dbReference type="PANTHER" id="PTHR45638">
    <property type="entry name" value="CYCLIC NUCLEOTIDE-GATED CATION CHANNEL SUBUNIT A"/>
    <property type="match status" value="1"/>
</dbReference>
<dbReference type="InterPro" id="IPR014710">
    <property type="entry name" value="RmlC-like_jellyroll"/>
</dbReference>
<dbReference type="OrthoDB" id="421226at2759"/>
<dbReference type="PROSITE" id="PS00889">
    <property type="entry name" value="CNMP_BINDING_2"/>
    <property type="match status" value="1"/>
</dbReference>
<dbReference type="SUPFAM" id="SSF51206">
    <property type="entry name" value="cAMP-binding domain-like"/>
    <property type="match status" value="1"/>
</dbReference>
<dbReference type="AlphaFoldDB" id="F0YG59"/>
<dbReference type="GeneID" id="20218534"/>
<dbReference type="CDD" id="cd00038">
    <property type="entry name" value="CAP_ED"/>
    <property type="match status" value="1"/>
</dbReference>
<sequence length="180" mass="20407">YLRHNKVPESLRESIHAYYDYLWNASSVTDDALFGDLTETLKLKLALAVKRKFIMSCPLFKALNPYAVINLVQRLEHRIAVPDQIIMAEDEHGDTMYFCVRGKLAVTIREKQTKQLIKVAELKTGDYFGEAAIITGARRSATITALSFCELFMLSKAAFSAARHENAEFCKAVESQVKQR</sequence>
<name>F0YG59_AURAN</name>
<dbReference type="Pfam" id="PF00027">
    <property type="entry name" value="cNMP_binding"/>
    <property type="match status" value="1"/>
</dbReference>
<evidence type="ECO:0000256" key="7">
    <source>
        <dbReference type="ARBA" id="ARBA00023286"/>
    </source>
</evidence>
<evidence type="ECO:0000256" key="2">
    <source>
        <dbReference type="ARBA" id="ARBA00022448"/>
    </source>
</evidence>
<keyword evidence="7" id="KW-1071">Ligand-gated ion channel</keyword>
<evidence type="ECO:0000256" key="6">
    <source>
        <dbReference type="ARBA" id="ARBA00023136"/>
    </source>
</evidence>
<feature type="non-terminal residue" evidence="10">
    <location>
        <position position="1"/>
    </location>
</feature>
<reference evidence="10 11" key="1">
    <citation type="journal article" date="2011" name="Proc. Natl. Acad. Sci. U.S.A.">
        <title>Niche of harmful alga Aureococcus anophagefferens revealed through ecogenomics.</title>
        <authorList>
            <person name="Gobler C.J."/>
            <person name="Berry D.L."/>
            <person name="Dyhrman S.T."/>
            <person name="Wilhelm S.W."/>
            <person name="Salamov A."/>
            <person name="Lobanov A.V."/>
            <person name="Zhang Y."/>
            <person name="Collier J.L."/>
            <person name="Wurch L.L."/>
            <person name="Kustka A.B."/>
            <person name="Dill B.D."/>
            <person name="Shah M."/>
            <person name="VerBerkmoes N.C."/>
            <person name="Kuo A."/>
            <person name="Terry A."/>
            <person name="Pangilinan J."/>
            <person name="Lindquist E.A."/>
            <person name="Lucas S."/>
            <person name="Paulsen I.T."/>
            <person name="Hattenrath-Lehmann T.K."/>
            <person name="Talmage S.C."/>
            <person name="Walker E.A."/>
            <person name="Koch F."/>
            <person name="Burson A.M."/>
            <person name="Marcoval M.A."/>
            <person name="Tang Y.Z."/>
            <person name="Lecleir G.R."/>
            <person name="Coyne K.J."/>
            <person name="Berg G.M."/>
            <person name="Bertrand E.M."/>
            <person name="Saito M.A."/>
            <person name="Gladyshev V.N."/>
            <person name="Grigoriev I.V."/>
        </authorList>
    </citation>
    <scope>NUCLEOTIDE SEQUENCE [LARGE SCALE GENOMIC DNA]</scope>
    <source>
        <strain evidence="11">CCMP 1984</strain>
    </source>
</reference>
<evidence type="ECO:0000256" key="8">
    <source>
        <dbReference type="ARBA" id="ARBA00023303"/>
    </source>
</evidence>
<dbReference type="Gene3D" id="2.60.120.10">
    <property type="entry name" value="Jelly Rolls"/>
    <property type="match status" value="1"/>
</dbReference>
<dbReference type="InterPro" id="IPR050866">
    <property type="entry name" value="CNG_cation_channel"/>
</dbReference>
<accession>F0YG59</accession>
<protein>
    <recommendedName>
        <fullName evidence="9">Cyclic nucleotide-binding domain-containing protein</fullName>
    </recommendedName>
</protein>
<evidence type="ECO:0000256" key="1">
    <source>
        <dbReference type="ARBA" id="ARBA00004141"/>
    </source>
</evidence>
<dbReference type="EMBL" id="GL833138">
    <property type="protein sequence ID" value="EGB05840.1"/>
    <property type="molecule type" value="Genomic_DNA"/>
</dbReference>
<comment type="subcellular location">
    <subcellularLocation>
        <location evidence="1">Membrane</location>
        <topology evidence="1">Multi-pass membrane protein</topology>
    </subcellularLocation>
</comment>
<dbReference type="Gene3D" id="1.10.287.630">
    <property type="entry name" value="Helix hairpin bin"/>
    <property type="match status" value="1"/>
</dbReference>
<dbReference type="GO" id="GO:0044877">
    <property type="term" value="F:protein-containing complex binding"/>
    <property type="evidence" value="ECO:0007669"/>
    <property type="project" value="TreeGrafter"/>
</dbReference>
<keyword evidence="8" id="KW-0407">Ion channel</keyword>
<keyword evidence="2" id="KW-0813">Transport</keyword>